<dbReference type="EMBL" id="MU155212">
    <property type="protein sequence ID" value="KAF9479494.1"/>
    <property type="molecule type" value="Genomic_DNA"/>
</dbReference>
<feature type="compositionally biased region" description="Polar residues" evidence="1">
    <location>
        <begin position="207"/>
        <end position="219"/>
    </location>
</feature>
<evidence type="ECO:0000313" key="3">
    <source>
        <dbReference type="Proteomes" id="UP000807469"/>
    </source>
</evidence>
<evidence type="ECO:0000256" key="1">
    <source>
        <dbReference type="SAM" id="MobiDB-lite"/>
    </source>
</evidence>
<feature type="region of interest" description="Disordered" evidence="1">
    <location>
        <begin position="185"/>
        <end position="219"/>
    </location>
</feature>
<accession>A0A9P5Z1N4</accession>
<reference evidence="2" key="1">
    <citation type="submission" date="2020-11" db="EMBL/GenBank/DDBJ databases">
        <authorList>
            <consortium name="DOE Joint Genome Institute"/>
            <person name="Ahrendt S."/>
            <person name="Riley R."/>
            <person name="Andreopoulos W."/>
            <person name="Labutti K."/>
            <person name="Pangilinan J."/>
            <person name="Ruiz-Duenas F.J."/>
            <person name="Barrasa J.M."/>
            <person name="Sanchez-Garcia M."/>
            <person name="Camarero S."/>
            <person name="Miyauchi S."/>
            <person name="Serrano A."/>
            <person name="Linde D."/>
            <person name="Babiker R."/>
            <person name="Drula E."/>
            <person name="Ayuso-Fernandez I."/>
            <person name="Pacheco R."/>
            <person name="Padilla G."/>
            <person name="Ferreira P."/>
            <person name="Barriuso J."/>
            <person name="Kellner H."/>
            <person name="Castanera R."/>
            <person name="Alfaro M."/>
            <person name="Ramirez L."/>
            <person name="Pisabarro A.G."/>
            <person name="Kuo A."/>
            <person name="Tritt A."/>
            <person name="Lipzen A."/>
            <person name="He G."/>
            <person name="Yan M."/>
            <person name="Ng V."/>
            <person name="Cullen D."/>
            <person name="Martin F."/>
            <person name="Rosso M.-N."/>
            <person name="Henrissat B."/>
            <person name="Hibbett D."/>
            <person name="Martinez A.T."/>
            <person name="Grigoriev I.V."/>
        </authorList>
    </citation>
    <scope>NUCLEOTIDE SEQUENCE</scope>
    <source>
        <strain evidence="2">CIRM-BRFM 674</strain>
    </source>
</reference>
<name>A0A9P5Z1N4_9AGAR</name>
<gene>
    <name evidence="2" type="ORF">BDN70DRAFT_894937</name>
</gene>
<evidence type="ECO:0000313" key="2">
    <source>
        <dbReference type="EMBL" id="KAF9479494.1"/>
    </source>
</evidence>
<comment type="caution">
    <text evidence="2">The sequence shown here is derived from an EMBL/GenBank/DDBJ whole genome shotgun (WGS) entry which is preliminary data.</text>
</comment>
<dbReference type="AlphaFoldDB" id="A0A9P5Z1N4"/>
<dbReference type="OrthoDB" id="3191896at2759"/>
<organism evidence="2 3">
    <name type="scientific">Pholiota conissans</name>
    <dbReference type="NCBI Taxonomy" id="109636"/>
    <lineage>
        <taxon>Eukaryota</taxon>
        <taxon>Fungi</taxon>
        <taxon>Dikarya</taxon>
        <taxon>Basidiomycota</taxon>
        <taxon>Agaricomycotina</taxon>
        <taxon>Agaricomycetes</taxon>
        <taxon>Agaricomycetidae</taxon>
        <taxon>Agaricales</taxon>
        <taxon>Agaricineae</taxon>
        <taxon>Strophariaceae</taxon>
        <taxon>Pholiota</taxon>
    </lineage>
</organism>
<dbReference type="Proteomes" id="UP000807469">
    <property type="component" value="Unassembled WGS sequence"/>
</dbReference>
<proteinExistence type="predicted"/>
<keyword evidence="3" id="KW-1185">Reference proteome</keyword>
<sequence length="246" mass="26960">MDGCPEPLEQIFQKVEEESERRAQQARLDDLDSVSVEKVANAATAKRQKEKRRGSISISRIGQRTKLVSDDYVTKDQVSRSPSVLAFAPNTQFYQSHIANLSTNSIASGASQFSNAGAHTEDDNHVTQMHHIVGKPSISSKIIPRRLSRSKSASVMAPPGTQNMEANVVIGISIQEAVVESVHEEQDGERVATRSRSASVVARGPIQKQQSQSTLGSRLQKSNWLSMAKSFTQKIRRKNKVAPLAA</sequence>
<protein>
    <submittedName>
        <fullName evidence="2">Uncharacterized protein</fullName>
    </submittedName>
</protein>